<dbReference type="PANTHER" id="PTHR42798:SF2">
    <property type="entry name" value="ABC TRANSPORTER ATP-BINDING PROTEIN MG467-RELATED"/>
    <property type="match status" value="1"/>
</dbReference>
<evidence type="ECO:0000256" key="4">
    <source>
        <dbReference type="ARBA" id="ARBA00022840"/>
    </source>
</evidence>
<dbReference type="EMBL" id="FMXQ01000006">
    <property type="protein sequence ID" value="SDB40503.1"/>
    <property type="molecule type" value="Genomic_DNA"/>
</dbReference>
<reference evidence="8 9" key="1">
    <citation type="submission" date="2016-10" db="EMBL/GenBank/DDBJ databases">
        <authorList>
            <person name="de Groot N.N."/>
        </authorList>
    </citation>
    <scope>NUCLEOTIDE SEQUENCE [LARGE SCALE GENOMIC DNA]</scope>
    <source>
        <strain evidence="8 9">ATCC 35022</strain>
    </source>
</reference>
<accession>A0A1G6D5S1</accession>
<keyword evidence="5" id="KW-1278">Translocase</keyword>
<proteinExistence type="inferred from homology"/>
<dbReference type="CDD" id="cd03255">
    <property type="entry name" value="ABC_MJ0796_LolCDE_FtsE"/>
    <property type="match status" value="1"/>
</dbReference>
<dbReference type="InterPro" id="IPR027417">
    <property type="entry name" value="P-loop_NTPase"/>
</dbReference>
<dbReference type="PROSITE" id="PS50893">
    <property type="entry name" value="ABC_TRANSPORTER_2"/>
    <property type="match status" value="1"/>
</dbReference>
<dbReference type="InterPro" id="IPR017871">
    <property type="entry name" value="ABC_transporter-like_CS"/>
</dbReference>
<dbReference type="GO" id="GO:0098796">
    <property type="term" value="C:membrane protein complex"/>
    <property type="evidence" value="ECO:0007669"/>
    <property type="project" value="UniProtKB-ARBA"/>
</dbReference>
<keyword evidence="2" id="KW-0997">Cell inner membrane</keyword>
<dbReference type="PANTHER" id="PTHR42798">
    <property type="entry name" value="LIPOPROTEIN-RELEASING SYSTEM ATP-BINDING PROTEIN LOLD"/>
    <property type="match status" value="1"/>
</dbReference>
<dbReference type="PROSITE" id="PS00211">
    <property type="entry name" value="ABC_TRANSPORTER_1"/>
    <property type="match status" value="1"/>
</dbReference>
<dbReference type="GO" id="GO:0005524">
    <property type="term" value="F:ATP binding"/>
    <property type="evidence" value="ECO:0007669"/>
    <property type="project" value="UniProtKB-KW"/>
</dbReference>
<dbReference type="GO" id="GO:0016887">
    <property type="term" value="F:ATP hydrolysis activity"/>
    <property type="evidence" value="ECO:0007669"/>
    <property type="project" value="InterPro"/>
</dbReference>
<comment type="similarity">
    <text evidence="6">Belongs to the ABC transporter superfamily. Macrolide exporter (TC 3.A.1.122) family.</text>
</comment>
<feature type="domain" description="ABC transporter" evidence="7">
    <location>
        <begin position="6"/>
        <end position="234"/>
    </location>
</feature>
<dbReference type="InterPro" id="IPR017911">
    <property type="entry name" value="MacB-like_ATP-bd"/>
</dbReference>
<keyword evidence="3" id="KW-0547">Nucleotide-binding</keyword>
<organism evidence="8 9">
    <name type="scientific">Bauldia litoralis</name>
    <dbReference type="NCBI Taxonomy" id="665467"/>
    <lineage>
        <taxon>Bacteria</taxon>
        <taxon>Pseudomonadati</taxon>
        <taxon>Pseudomonadota</taxon>
        <taxon>Alphaproteobacteria</taxon>
        <taxon>Hyphomicrobiales</taxon>
        <taxon>Kaistiaceae</taxon>
        <taxon>Bauldia</taxon>
    </lineage>
</organism>
<dbReference type="STRING" id="665467.SAMN02982931_03056"/>
<dbReference type="InterPro" id="IPR003439">
    <property type="entry name" value="ABC_transporter-like_ATP-bd"/>
</dbReference>
<evidence type="ECO:0000256" key="2">
    <source>
        <dbReference type="ARBA" id="ARBA00022519"/>
    </source>
</evidence>
<evidence type="ECO:0000313" key="8">
    <source>
        <dbReference type="EMBL" id="SDB40503.1"/>
    </source>
</evidence>
<dbReference type="AlphaFoldDB" id="A0A1G6D5S1"/>
<evidence type="ECO:0000256" key="6">
    <source>
        <dbReference type="ARBA" id="ARBA00038388"/>
    </source>
</evidence>
<keyword evidence="1" id="KW-0813">Transport</keyword>
<evidence type="ECO:0000256" key="5">
    <source>
        <dbReference type="ARBA" id="ARBA00022967"/>
    </source>
</evidence>
<gene>
    <name evidence="8" type="ORF">SAMN02982931_03056</name>
</gene>
<keyword evidence="2" id="KW-1003">Cell membrane</keyword>
<dbReference type="SUPFAM" id="SSF52540">
    <property type="entry name" value="P-loop containing nucleoside triphosphate hydrolases"/>
    <property type="match status" value="1"/>
</dbReference>
<keyword evidence="9" id="KW-1185">Reference proteome</keyword>
<evidence type="ECO:0000313" key="9">
    <source>
        <dbReference type="Proteomes" id="UP000199071"/>
    </source>
</evidence>
<dbReference type="Gene3D" id="3.40.50.300">
    <property type="entry name" value="P-loop containing nucleotide triphosphate hydrolases"/>
    <property type="match status" value="1"/>
</dbReference>
<dbReference type="GO" id="GO:0022857">
    <property type="term" value="F:transmembrane transporter activity"/>
    <property type="evidence" value="ECO:0007669"/>
    <property type="project" value="UniProtKB-ARBA"/>
</dbReference>
<evidence type="ECO:0000256" key="1">
    <source>
        <dbReference type="ARBA" id="ARBA00022448"/>
    </source>
</evidence>
<keyword evidence="4 8" id="KW-0067">ATP-binding</keyword>
<dbReference type="FunFam" id="3.40.50.300:FF:000032">
    <property type="entry name" value="Export ABC transporter ATP-binding protein"/>
    <property type="match status" value="1"/>
</dbReference>
<keyword evidence="2" id="KW-0472">Membrane</keyword>
<name>A0A1G6D5S1_9HYPH</name>
<protein>
    <submittedName>
        <fullName evidence="8">Putative ABC transport system ATP-binding protein</fullName>
    </submittedName>
</protein>
<dbReference type="Pfam" id="PF00005">
    <property type="entry name" value="ABC_tran"/>
    <property type="match status" value="1"/>
</dbReference>
<evidence type="ECO:0000256" key="3">
    <source>
        <dbReference type="ARBA" id="ARBA00022741"/>
    </source>
</evidence>
<dbReference type="SMART" id="SM00382">
    <property type="entry name" value="AAA"/>
    <property type="match status" value="1"/>
</dbReference>
<dbReference type="Proteomes" id="UP000199071">
    <property type="component" value="Unassembled WGS sequence"/>
</dbReference>
<dbReference type="InterPro" id="IPR003593">
    <property type="entry name" value="AAA+_ATPase"/>
</dbReference>
<sequence>MREAVFTIRGLSKIYQTGNVEVKALRGVDADLFHGELTVMLGPSGSGKSTFLNIIGGLDTATTGEVRYRDHDLSSASDRELTRYRRDHVGFVFQFYNLIPSLTARENVALVTEISRNAMRPEEALELVGLKERIGHFPAQLSGGEQQRVAIARAVAKRPEVMLCDEPTGALDSKTGILVLDALTATNKELGTTTAIITHNATIGSIADRVFHFSDGAITEVIENETRLKPSEVSW</sequence>
<evidence type="ECO:0000259" key="7">
    <source>
        <dbReference type="PROSITE" id="PS50893"/>
    </source>
</evidence>
<dbReference type="RefSeq" id="WP_210185622.1">
    <property type="nucleotide sequence ID" value="NZ_FMXQ01000006.1"/>
</dbReference>